<sequence>MIYNYLILFFGEYLAWILGAALIFFAFSQNRKNFRVAIEALFAGILSRLVFTEIIRYFYDKPRPFEVDESVSLILHEIGRSFPSGHAAFFFAVAATLFIYNRRWGIVFFIAAIAMGIARVLANIHWPIDILGGAVIGILSSAIVWKVMHKRGLTRRGESI</sequence>
<feature type="transmembrane region" description="Helical" evidence="1">
    <location>
        <begin position="79"/>
        <end position="99"/>
    </location>
</feature>
<proteinExistence type="predicted"/>
<dbReference type="InterPro" id="IPR036938">
    <property type="entry name" value="PAP2/HPO_sf"/>
</dbReference>
<feature type="transmembrane region" description="Helical" evidence="1">
    <location>
        <begin position="106"/>
        <end position="124"/>
    </location>
</feature>
<reference evidence="3 4" key="1">
    <citation type="journal article" date="2016" name="Nat. Commun.">
        <title>Thousands of microbial genomes shed light on interconnected biogeochemical processes in an aquifer system.</title>
        <authorList>
            <person name="Anantharaman K."/>
            <person name="Brown C.T."/>
            <person name="Hug L.A."/>
            <person name="Sharon I."/>
            <person name="Castelle C.J."/>
            <person name="Probst A.J."/>
            <person name="Thomas B.C."/>
            <person name="Singh A."/>
            <person name="Wilkins M.J."/>
            <person name="Karaoz U."/>
            <person name="Brodie E.L."/>
            <person name="Williams K.H."/>
            <person name="Hubbard S.S."/>
            <person name="Banfield J.F."/>
        </authorList>
    </citation>
    <scope>NUCLEOTIDE SEQUENCE [LARGE SCALE GENOMIC DNA]</scope>
</reference>
<dbReference type="Proteomes" id="UP000178276">
    <property type="component" value="Unassembled WGS sequence"/>
</dbReference>
<dbReference type="EMBL" id="MFHJ01000002">
    <property type="protein sequence ID" value="OGF74382.1"/>
    <property type="molecule type" value="Genomic_DNA"/>
</dbReference>
<dbReference type="STRING" id="1798331.A2W57_01740"/>
<dbReference type="Pfam" id="PF01569">
    <property type="entry name" value="PAP2"/>
    <property type="match status" value="1"/>
</dbReference>
<dbReference type="Gene3D" id="1.20.144.10">
    <property type="entry name" value="Phosphatidic acid phosphatase type 2/haloperoxidase"/>
    <property type="match status" value="1"/>
</dbReference>
<feature type="transmembrane region" description="Helical" evidence="1">
    <location>
        <begin position="40"/>
        <end position="59"/>
    </location>
</feature>
<feature type="transmembrane region" description="Helical" evidence="1">
    <location>
        <begin position="6"/>
        <end position="28"/>
    </location>
</feature>
<accession>A0A1F5WFA0</accession>
<comment type="caution">
    <text evidence="3">The sequence shown here is derived from an EMBL/GenBank/DDBJ whole genome shotgun (WGS) entry which is preliminary data.</text>
</comment>
<evidence type="ECO:0000256" key="1">
    <source>
        <dbReference type="SAM" id="Phobius"/>
    </source>
</evidence>
<protein>
    <recommendedName>
        <fullName evidence="2">Phosphatidic acid phosphatase type 2/haloperoxidase domain-containing protein</fullName>
    </recommendedName>
</protein>
<dbReference type="InterPro" id="IPR000326">
    <property type="entry name" value="PAP2/HPO"/>
</dbReference>
<evidence type="ECO:0000313" key="4">
    <source>
        <dbReference type="Proteomes" id="UP000178276"/>
    </source>
</evidence>
<keyword evidence="1" id="KW-0472">Membrane</keyword>
<organism evidence="3 4">
    <name type="scientific">Candidatus Giovannonibacteria bacterium RIFCSPHIGHO2_02_43_16</name>
    <dbReference type="NCBI Taxonomy" id="1798331"/>
    <lineage>
        <taxon>Bacteria</taxon>
        <taxon>Candidatus Giovannoniibacteriota</taxon>
    </lineage>
</organism>
<keyword evidence="1" id="KW-0812">Transmembrane</keyword>
<evidence type="ECO:0000313" key="3">
    <source>
        <dbReference type="EMBL" id="OGF74382.1"/>
    </source>
</evidence>
<dbReference type="PANTHER" id="PTHR14969:SF13">
    <property type="entry name" value="AT30094P"/>
    <property type="match status" value="1"/>
</dbReference>
<evidence type="ECO:0000259" key="2">
    <source>
        <dbReference type="SMART" id="SM00014"/>
    </source>
</evidence>
<name>A0A1F5WFA0_9BACT</name>
<dbReference type="SMART" id="SM00014">
    <property type="entry name" value="acidPPc"/>
    <property type="match status" value="1"/>
</dbReference>
<feature type="transmembrane region" description="Helical" evidence="1">
    <location>
        <begin position="130"/>
        <end position="148"/>
    </location>
</feature>
<keyword evidence="1" id="KW-1133">Transmembrane helix</keyword>
<dbReference type="SUPFAM" id="SSF48317">
    <property type="entry name" value="Acid phosphatase/Vanadium-dependent haloperoxidase"/>
    <property type="match status" value="1"/>
</dbReference>
<feature type="domain" description="Phosphatidic acid phosphatase type 2/haloperoxidase" evidence="2">
    <location>
        <begin position="36"/>
        <end position="145"/>
    </location>
</feature>
<dbReference type="AlphaFoldDB" id="A0A1F5WFA0"/>
<gene>
    <name evidence="3" type="ORF">A2W57_01740</name>
</gene>
<dbReference type="PANTHER" id="PTHR14969">
    <property type="entry name" value="SPHINGOSINE-1-PHOSPHATE PHOSPHOHYDROLASE"/>
    <property type="match status" value="1"/>
</dbReference>